<dbReference type="PANTHER" id="PTHR15955">
    <property type="entry name" value="RWD DOMAIN CONTAINING PROTEIN 2"/>
    <property type="match status" value="1"/>
</dbReference>
<comment type="caution">
    <text evidence="3">The sequence shown here is derived from an EMBL/GenBank/DDBJ whole genome shotgun (WGS) entry which is preliminary data.</text>
</comment>
<gene>
    <name evidence="3" type="ORF">F5878DRAFT_546344</name>
</gene>
<feature type="domain" description="Small nuclear ribonucleoprotein Prp3 C-terminal" evidence="2">
    <location>
        <begin position="162"/>
        <end position="223"/>
    </location>
</feature>
<evidence type="ECO:0000256" key="1">
    <source>
        <dbReference type="SAM" id="MobiDB-lite"/>
    </source>
</evidence>
<organism evidence="3 4">
    <name type="scientific">Lentinula raphanica</name>
    <dbReference type="NCBI Taxonomy" id="153919"/>
    <lineage>
        <taxon>Eukaryota</taxon>
        <taxon>Fungi</taxon>
        <taxon>Dikarya</taxon>
        <taxon>Basidiomycota</taxon>
        <taxon>Agaricomycotina</taxon>
        <taxon>Agaricomycetes</taxon>
        <taxon>Agaricomycetidae</taxon>
        <taxon>Agaricales</taxon>
        <taxon>Marasmiineae</taxon>
        <taxon>Omphalotaceae</taxon>
        <taxon>Lentinula</taxon>
    </lineage>
</organism>
<dbReference type="InterPro" id="IPR059181">
    <property type="entry name" value="RWDD2A-B_C"/>
</dbReference>
<dbReference type="InterPro" id="IPR017359">
    <property type="entry name" value="Phi-like"/>
</dbReference>
<feature type="region of interest" description="Disordered" evidence="1">
    <location>
        <begin position="234"/>
        <end position="261"/>
    </location>
</feature>
<name>A0AA38NZL8_9AGAR</name>
<sequence length="261" mass="30119">MILESSLEELQLIKCSLLPTEIFFFLDHCNVWEQALDSYASSGYDQSLEEMNLSSSTFHIGLENFNVWFEATLHLSASEKQLRQHLISVKGENISRDQQEDWQRIIEEKLEEIGNSEYPIYQLFTLHLLPLLHERQEKASEISPSPQDVHATSKSNPMYHALFTSHHLVSPTKRRNLQQWSSSLSCYGFAKVGYPGVIYVEGIQENIEEFVDKVKAMQWLALKLRLMEPVPVTLRPSHHQSTSNSDAGERRTSVERPNFKN</sequence>
<dbReference type="PANTHER" id="PTHR15955:SF8">
    <property type="entry name" value="RWD DOMAIN-CONTAINING PROTEIN 2B-RELATED"/>
    <property type="match status" value="1"/>
</dbReference>
<evidence type="ECO:0000313" key="4">
    <source>
        <dbReference type="Proteomes" id="UP001163846"/>
    </source>
</evidence>
<dbReference type="CDD" id="cd24163">
    <property type="entry name" value="RWDD2_C"/>
    <property type="match status" value="1"/>
</dbReference>
<dbReference type="AlphaFoldDB" id="A0AA38NZL8"/>
<protein>
    <recommendedName>
        <fullName evidence="2">Small nuclear ribonucleoprotein Prp3 C-terminal domain-containing protein</fullName>
    </recommendedName>
</protein>
<dbReference type="Pfam" id="PF06544">
    <property type="entry name" value="Prp3_C"/>
    <property type="match status" value="1"/>
</dbReference>
<proteinExistence type="predicted"/>
<dbReference type="EMBL" id="MU806670">
    <property type="protein sequence ID" value="KAJ3833574.1"/>
    <property type="molecule type" value="Genomic_DNA"/>
</dbReference>
<feature type="compositionally biased region" description="Basic and acidic residues" evidence="1">
    <location>
        <begin position="247"/>
        <end position="261"/>
    </location>
</feature>
<evidence type="ECO:0000259" key="2">
    <source>
        <dbReference type="Pfam" id="PF06544"/>
    </source>
</evidence>
<dbReference type="Proteomes" id="UP001163846">
    <property type="component" value="Unassembled WGS sequence"/>
</dbReference>
<accession>A0AA38NZL8</accession>
<keyword evidence="4" id="KW-1185">Reference proteome</keyword>
<reference evidence="3" key="1">
    <citation type="submission" date="2022-08" db="EMBL/GenBank/DDBJ databases">
        <authorList>
            <consortium name="DOE Joint Genome Institute"/>
            <person name="Min B."/>
            <person name="Riley R."/>
            <person name="Sierra-Patev S."/>
            <person name="Naranjo-Ortiz M."/>
            <person name="Looney B."/>
            <person name="Konkel Z."/>
            <person name="Slot J.C."/>
            <person name="Sakamoto Y."/>
            <person name="Steenwyk J.L."/>
            <person name="Rokas A."/>
            <person name="Carro J."/>
            <person name="Camarero S."/>
            <person name="Ferreira P."/>
            <person name="Molpeceres G."/>
            <person name="Ruiz-Duenas F.J."/>
            <person name="Serrano A."/>
            <person name="Henrissat B."/>
            <person name="Drula E."/>
            <person name="Hughes K.W."/>
            <person name="Mata J.L."/>
            <person name="Ishikawa N.K."/>
            <person name="Vargas-Isla R."/>
            <person name="Ushijima S."/>
            <person name="Smith C.A."/>
            <person name="Ahrendt S."/>
            <person name="Andreopoulos W."/>
            <person name="He G."/>
            <person name="Labutti K."/>
            <person name="Lipzen A."/>
            <person name="Ng V."/>
            <person name="Sandor L."/>
            <person name="Barry K."/>
            <person name="Martinez A.T."/>
            <person name="Xiao Y."/>
            <person name="Gibbons J.G."/>
            <person name="Terashima K."/>
            <person name="Hibbett D.S."/>
            <person name="Grigoriev I.V."/>
        </authorList>
    </citation>
    <scope>NUCLEOTIDE SEQUENCE</scope>
    <source>
        <strain evidence="3">TFB9207</strain>
    </source>
</reference>
<evidence type="ECO:0000313" key="3">
    <source>
        <dbReference type="EMBL" id="KAJ3833574.1"/>
    </source>
</evidence>
<dbReference type="InterPro" id="IPR010541">
    <property type="entry name" value="Prp3_C"/>
</dbReference>